<dbReference type="RefSeq" id="WP_069698654.1">
    <property type="nucleotide sequence ID" value="NZ_JAGGMA010000001.1"/>
</dbReference>
<dbReference type="PANTHER" id="PTHR33799">
    <property type="entry name" value="PTS PERMEASE-RELATED-RELATED"/>
    <property type="match status" value="1"/>
</dbReference>
<protein>
    <recommendedName>
        <fullName evidence="2">PTS EIIA type-4 domain-containing protein</fullName>
    </recommendedName>
</protein>
<name>A0A1E5KXI7_9ENTE</name>
<dbReference type="GO" id="GO:0009401">
    <property type="term" value="P:phosphoenolpyruvate-dependent sugar phosphotransferase system"/>
    <property type="evidence" value="ECO:0007669"/>
    <property type="project" value="InterPro"/>
</dbReference>
<feature type="domain" description="PTS EIIA type-4" evidence="2">
    <location>
        <begin position="2"/>
        <end position="126"/>
    </location>
</feature>
<keyword evidence="4" id="KW-1185">Reference proteome</keyword>
<organism evidence="3 4">
    <name type="scientific">Enterococcus rivorum</name>
    <dbReference type="NCBI Taxonomy" id="762845"/>
    <lineage>
        <taxon>Bacteria</taxon>
        <taxon>Bacillati</taxon>
        <taxon>Bacillota</taxon>
        <taxon>Bacilli</taxon>
        <taxon>Lactobacillales</taxon>
        <taxon>Enterococcaceae</taxon>
        <taxon>Enterococcus</taxon>
    </lineage>
</organism>
<evidence type="ECO:0000256" key="1">
    <source>
        <dbReference type="ARBA" id="ARBA00022679"/>
    </source>
</evidence>
<evidence type="ECO:0000259" key="2">
    <source>
        <dbReference type="PROSITE" id="PS51096"/>
    </source>
</evidence>
<dbReference type="GO" id="GO:0016020">
    <property type="term" value="C:membrane"/>
    <property type="evidence" value="ECO:0007669"/>
    <property type="project" value="InterPro"/>
</dbReference>
<dbReference type="InterPro" id="IPR004701">
    <property type="entry name" value="PTS_EIIA_man-typ"/>
</dbReference>
<dbReference type="AlphaFoldDB" id="A0A1E5KXI7"/>
<evidence type="ECO:0000313" key="3">
    <source>
        <dbReference type="EMBL" id="OEH82379.1"/>
    </source>
</evidence>
<dbReference type="PANTHER" id="PTHR33799:SF1">
    <property type="entry name" value="PTS SYSTEM MANNOSE-SPECIFIC EIIAB COMPONENT-RELATED"/>
    <property type="match status" value="1"/>
</dbReference>
<keyword evidence="1" id="KW-0808">Transferase</keyword>
<reference evidence="3 4" key="1">
    <citation type="submission" date="2016-09" db="EMBL/GenBank/DDBJ databases">
        <authorList>
            <person name="Capua I."/>
            <person name="De Benedictis P."/>
            <person name="Joannis T."/>
            <person name="Lombin L.H."/>
            <person name="Cattoli G."/>
        </authorList>
    </citation>
    <scope>NUCLEOTIDE SEQUENCE [LARGE SCALE GENOMIC DNA]</scope>
    <source>
        <strain evidence="3 4">LMG 25899</strain>
    </source>
</reference>
<comment type="caution">
    <text evidence="3">The sequence shown here is derived from an EMBL/GenBank/DDBJ whole genome shotgun (WGS) entry which is preliminary data.</text>
</comment>
<dbReference type="EMBL" id="MIEK01000023">
    <property type="protein sequence ID" value="OEH82379.1"/>
    <property type="molecule type" value="Genomic_DNA"/>
</dbReference>
<dbReference type="PROSITE" id="PS51096">
    <property type="entry name" value="PTS_EIIA_TYPE_4"/>
    <property type="match status" value="1"/>
</dbReference>
<dbReference type="Pfam" id="PF03610">
    <property type="entry name" value="EIIA-man"/>
    <property type="match status" value="1"/>
</dbReference>
<evidence type="ECO:0000313" key="4">
    <source>
        <dbReference type="Proteomes" id="UP000095256"/>
    </source>
</evidence>
<proteinExistence type="predicted"/>
<dbReference type="Proteomes" id="UP000095256">
    <property type="component" value="Unassembled WGS sequence"/>
</dbReference>
<dbReference type="GO" id="GO:0016740">
    <property type="term" value="F:transferase activity"/>
    <property type="evidence" value="ECO:0007669"/>
    <property type="project" value="UniProtKB-KW"/>
</dbReference>
<dbReference type="OrthoDB" id="2300088at2"/>
<dbReference type="InterPro" id="IPR036662">
    <property type="entry name" value="PTS_EIIA_man-typ_sf"/>
</dbReference>
<gene>
    <name evidence="3" type="ORF">BCR26_02810</name>
</gene>
<sequence>MKTGILLVSHSNLANGMKTATEFVAGEQKHFYAIGLDSSGIETFKKNLLLTLKQLENEVTNLIIICDIPSGSPGANALVLANETSLPTKVISGMNLALILELVLMRELKELDTLVADAINSAIASISILNLEDERENEDDCF</sequence>
<accession>A0A1E5KXI7</accession>
<dbReference type="SUPFAM" id="SSF53062">
    <property type="entry name" value="PTS system fructose IIA component-like"/>
    <property type="match status" value="1"/>
</dbReference>
<dbReference type="Gene3D" id="3.40.50.510">
    <property type="entry name" value="Phosphotransferase system, mannose-type IIA component"/>
    <property type="match status" value="1"/>
</dbReference>
<dbReference type="InterPro" id="IPR051471">
    <property type="entry name" value="Bacterial_PTS_sugar_comp"/>
</dbReference>
<dbReference type="STRING" id="762845.BCR26_02810"/>